<keyword evidence="4" id="KW-1185">Reference proteome</keyword>
<dbReference type="EMBL" id="JAKELL010000013">
    <property type="protein sequence ID" value="KAH8994983.1"/>
    <property type="molecule type" value="Genomic_DNA"/>
</dbReference>
<evidence type="ECO:0000256" key="1">
    <source>
        <dbReference type="SAM" id="MobiDB-lite"/>
    </source>
</evidence>
<keyword evidence="2" id="KW-0732">Signal</keyword>
<proteinExistence type="predicted"/>
<comment type="caution">
    <text evidence="3">The sequence shown here is derived from an EMBL/GenBank/DDBJ whole genome shotgun (WGS) entry which is preliminary data.</text>
</comment>
<feature type="compositionally biased region" description="Low complexity" evidence="1">
    <location>
        <begin position="198"/>
        <end position="214"/>
    </location>
</feature>
<reference evidence="3" key="1">
    <citation type="submission" date="2022-01" db="EMBL/GenBank/DDBJ databases">
        <title>Comparative genomics reveals a dynamic genome evolution in the ectomycorrhizal milk-cap (Lactarius) mushrooms.</title>
        <authorList>
            <consortium name="DOE Joint Genome Institute"/>
            <person name="Lebreton A."/>
            <person name="Tang N."/>
            <person name="Kuo A."/>
            <person name="LaButti K."/>
            <person name="Drula E."/>
            <person name="Barry K."/>
            <person name="Clum A."/>
            <person name="Lipzen A."/>
            <person name="Mousain D."/>
            <person name="Ng V."/>
            <person name="Wang R."/>
            <person name="Wang X."/>
            <person name="Dai Y."/>
            <person name="Henrissat B."/>
            <person name="Grigoriev I.V."/>
            <person name="Guerin-Laguette A."/>
            <person name="Yu F."/>
            <person name="Martin F.M."/>
        </authorList>
    </citation>
    <scope>NUCLEOTIDE SEQUENCE</scope>
    <source>
        <strain evidence="3">QP</strain>
    </source>
</reference>
<gene>
    <name evidence="3" type="ORF">EDB92DRAFT_251845</name>
</gene>
<sequence>MLNGAVLSLTLLATLSLSDLTLGRMLWAERNGAAVLLNPRRFGQEHPQVISDLGSACPGQVCGVLAGSAITPLLAAQGECTQQDMADRIIDESKQFDAATQANMLALAKVYRQAEKNTPPDFTTNPPTPRNSVFCQKAPKHPELNCLVQKQDPANDPNLFFDPAKNQASVKKGTQANTQPFCQNNQANVQKGGNNKATTPTNTTNTETQTQSSSSPSVCVIYPYLFSI</sequence>
<feature type="signal peptide" evidence="2">
    <location>
        <begin position="1"/>
        <end position="23"/>
    </location>
</feature>
<evidence type="ECO:0000256" key="2">
    <source>
        <dbReference type="SAM" id="SignalP"/>
    </source>
</evidence>
<evidence type="ECO:0000313" key="4">
    <source>
        <dbReference type="Proteomes" id="UP001201163"/>
    </source>
</evidence>
<evidence type="ECO:0000313" key="3">
    <source>
        <dbReference type="EMBL" id="KAH8994983.1"/>
    </source>
</evidence>
<dbReference type="Proteomes" id="UP001201163">
    <property type="component" value="Unassembled WGS sequence"/>
</dbReference>
<accession>A0AAD4LQ66</accession>
<dbReference type="AlphaFoldDB" id="A0AAD4LQ66"/>
<feature type="chain" id="PRO_5042266512" evidence="2">
    <location>
        <begin position="24"/>
        <end position="228"/>
    </location>
</feature>
<feature type="compositionally biased region" description="Polar residues" evidence="1">
    <location>
        <begin position="168"/>
        <end position="197"/>
    </location>
</feature>
<organism evidence="3 4">
    <name type="scientific">Lactarius akahatsu</name>
    <dbReference type="NCBI Taxonomy" id="416441"/>
    <lineage>
        <taxon>Eukaryota</taxon>
        <taxon>Fungi</taxon>
        <taxon>Dikarya</taxon>
        <taxon>Basidiomycota</taxon>
        <taxon>Agaricomycotina</taxon>
        <taxon>Agaricomycetes</taxon>
        <taxon>Russulales</taxon>
        <taxon>Russulaceae</taxon>
        <taxon>Lactarius</taxon>
    </lineage>
</organism>
<feature type="region of interest" description="Disordered" evidence="1">
    <location>
        <begin position="168"/>
        <end position="214"/>
    </location>
</feature>
<protein>
    <submittedName>
        <fullName evidence="3">Uncharacterized protein</fullName>
    </submittedName>
</protein>
<name>A0AAD4LQ66_9AGAM</name>